<dbReference type="AlphaFoldDB" id="A0A1R0H244"/>
<evidence type="ECO:0000313" key="2">
    <source>
        <dbReference type="EMBL" id="OLY83209.1"/>
    </source>
</evidence>
<reference evidence="2 3" key="1">
    <citation type="journal article" date="2016" name="Mol. Biol. Evol.">
        <title>Genome-Wide Survey of Gut Fungi (Harpellales) Reveals the First Horizontally Transferred Ubiquitin Gene from a Mosquito Host.</title>
        <authorList>
            <person name="Wang Y."/>
            <person name="White M.M."/>
            <person name="Kvist S."/>
            <person name="Moncalvo J.M."/>
        </authorList>
    </citation>
    <scope>NUCLEOTIDE SEQUENCE [LARGE SCALE GENOMIC DNA]</scope>
    <source>
        <strain evidence="2 3">ALG-7-W6</strain>
    </source>
</reference>
<dbReference type="OrthoDB" id="5544375at2759"/>
<evidence type="ECO:0000313" key="3">
    <source>
        <dbReference type="Proteomes" id="UP000187455"/>
    </source>
</evidence>
<keyword evidence="3" id="KW-1185">Reference proteome</keyword>
<dbReference type="STRING" id="133383.A0A1R0H244"/>
<dbReference type="EMBL" id="LSSL01001008">
    <property type="protein sequence ID" value="OLY83209.1"/>
    <property type="molecule type" value="Genomic_DNA"/>
</dbReference>
<sequence length="150" mass="16809">MGAQQSKENMVFYNNDVPVSVSQSLLEGGDSNKKESVDQTRVDPELAREQVEAMVSAELSRYFVEKQIQAELLKERFYTSRLLIDEMQELQSRIGKAIDQSANSKELLESAVAQQGRVVSCLRSNGKTPLNCSDAIVEFSQLAKRSETLF</sequence>
<accession>A0A1R0H244</accession>
<dbReference type="Proteomes" id="UP000187455">
    <property type="component" value="Unassembled WGS sequence"/>
</dbReference>
<feature type="compositionally biased region" description="Basic and acidic residues" evidence="1">
    <location>
        <begin position="30"/>
        <end position="43"/>
    </location>
</feature>
<evidence type="ECO:0000256" key="1">
    <source>
        <dbReference type="SAM" id="MobiDB-lite"/>
    </source>
</evidence>
<name>A0A1R0H244_9FUNG</name>
<comment type="caution">
    <text evidence="2">The sequence shown here is derived from an EMBL/GenBank/DDBJ whole genome shotgun (WGS) entry which is preliminary data.</text>
</comment>
<gene>
    <name evidence="2" type="ORF">AYI68_g2657</name>
</gene>
<protein>
    <submittedName>
        <fullName evidence="2">Uncharacterized protein</fullName>
    </submittedName>
</protein>
<organism evidence="2 3">
    <name type="scientific">Smittium mucronatum</name>
    <dbReference type="NCBI Taxonomy" id="133383"/>
    <lineage>
        <taxon>Eukaryota</taxon>
        <taxon>Fungi</taxon>
        <taxon>Fungi incertae sedis</taxon>
        <taxon>Zoopagomycota</taxon>
        <taxon>Kickxellomycotina</taxon>
        <taxon>Harpellomycetes</taxon>
        <taxon>Harpellales</taxon>
        <taxon>Legeriomycetaceae</taxon>
        <taxon>Smittium</taxon>
    </lineage>
</organism>
<feature type="region of interest" description="Disordered" evidence="1">
    <location>
        <begin position="23"/>
        <end position="43"/>
    </location>
</feature>
<proteinExistence type="predicted"/>
<dbReference type="InterPro" id="IPR012471">
    <property type="entry name" value="DUF1690"/>
</dbReference>
<dbReference type="Pfam" id="PF07956">
    <property type="entry name" value="DUF1690"/>
    <property type="match status" value="1"/>
</dbReference>